<dbReference type="Proteomes" id="UP000216442">
    <property type="component" value="Unassembled WGS sequence"/>
</dbReference>
<comment type="caution">
    <text evidence="1">The sequence shown here is derived from an EMBL/GenBank/DDBJ whole genome shotgun (WGS) entry which is preliminary data.</text>
</comment>
<keyword evidence="2" id="KW-1185">Reference proteome</keyword>
<proteinExistence type="predicted"/>
<dbReference type="EMBL" id="NPKJ01000076">
    <property type="protein sequence ID" value="PAQ04589.1"/>
    <property type="molecule type" value="Genomic_DNA"/>
</dbReference>
<sequence>MRLNGSFGLKATVAKSPFKRQFLHLIFCNVAEEAFAARFRVPQRVVSTETLPRALDERSAARKTAKMSDQFWM</sequence>
<protein>
    <submittedName>
        <fullName evidence="1">Uncharacterized protein</fullName>
    </submittedName>
</protein>
<name>A0A271L8Z3_9HYPH</name>
<gene>
    <name evidence="1" type="ORF">CIT26_33725</name>
</gene>
<dbReference type="AlphaFoldDB" id="A0A271L8Z3"/>
<accession>A0A271L8Z3</accession>
<evidence type="ECO:0000313" key="1">
    <source>
        <dbReference type="EMBL" id="PAQ04589.1"/>
    </source>
</evidence>
<reference evidence="1 2" key="1">
    <citation type="submission" date="2017-08" db="EMBL/GenBank/DDBJ databases">
        <title>Mesorhizobium wenxinae sp. nov., a novel rhizobial species isolated from root nodules of chickpea (Cicer arietinum L.).</title>
        <authorList>
            <person name="Zhang J."/>
        </authorList>
    </citation>
    <scope>NUCLEOTIDE SEQUENCE [LARGE SCALE GENOMIC DNA]</scope>
    <source>
        <strain evidence="1 2">SDW018</strain>
    </source>
</reference>
<organism evidence="1 2">
    <name type="scientific">Mesorhizobium temperatum</name>
    <dbReference type="NCBI Taxonomy" id="241416"/>
    <lineage>
        <taxon>Bacteria</taxon>
        <taxon>Pseudomonadati</taxon>
        <taxon>Pseudomonadota</taxon>
        <taxon>Alphaproteobacteria</taxon>
        <taxon>Hyphomicrobiales</taxon>
        <taxon>Phyllobacteriaceae</taxon>
        <taxon>Mesorhizobium</taxon>
    </lineage>
</organism>
<evidence type="ECO:0000313" key="2">
    <source>
        <dbReference type="Proteomes" id="UP000216442"/>
    </source>
</evidence>